<accession>A0A423HQX3</accession>
<evidence type="ECO:0000313" key="2">
    <source>
        <dbReference type="EMBL" id="RON15619.1"/>
    </source>
</evidence>
<feature type="transmembrane region" description="Helical" evidence="1">
    <location>
        <begin position="21"/>
        <end position="41"/>
    </location>
</feature>
<sequence>MAHLNLEQKFETLTPALLFKWLAWILAFATGVVGMVFAFYFTEFNGKFSSQNADWGTFGDFIGGTLNPILSFLGLIALLLTIVLQSKELESTRKELERSALAQEKSESALSEQSKTQIKQQFEGTFFSLLDQHNKALEKISISTGKWTNGRSDVDLVREAVFERPASDLAGAKDALEKKNGLCGHYFRVLYQTLKFISTNVPDGHIGINFNESTIKSAQFAKNEKMYSNILRSFLSYDVTQLLAINCYCTSTQDTYWNFKLLIERYAFLEHMPFTIDSKSNQLLLNTEQFYDQAAFGQSQFKKNPGAA</sequence>
<name>A0A423HQX3_9PSED</name>
<proteinExistence type="predicted"/>
<organism evidence="2 3">
    <name type="scientific">Pseudomonas frederiksbergensis</name>
    <dbReference type="NCBI Taxonomy" id="104087"/>
    <lineage>
        <taxon>Bacteria</taxon>
        <taxon>Pseudomonadati</taxon>
        <taxon>Pseudomonadota</taxon>
        <taxon>Gammaproteobacteria</taxon>
        <taxon>Pseudomonadales</taxon>
        <taxon>Pseudomonadaceae</taxon>
        <taxon>Pseudomonas</taxon>
    </lineage>
</organism>
<reference evidence="2 3" key="1">
    <citation type="submission" date="2016-10" db="EMBL/GenBank/DDBJ databases">
        <title>Comparative genome analysis of multiple Pseudomonas spp. focuses on biocontrol and plant growth promoting traits.</title>
        <authorList>
            <person name="Tao X.-Y."/>
            <person name="Taylor C.G."/>
        </authorList>
    </citation>
    <scope>NUCLEOTIDE SEQUENCE [LARGE SCALE GENOMIC DNA]</scope>
    <source>
        <strain evidence="2 3">36C6</strain>
    </source>
</reference>
<keyword evidence="1" id="KW-1133">Transmembrane helix</keyword>
<dbReference type="EMBL" id="MOBM01000017">
    <property type="protein sequence ID" value="RON15619.1"/>
    <property type="molecule type" value="Genomic_DNA"/>
</dbReference>
<dbReference type="Proteomes" id="UP000284002">
    <property type="component" value="Unassembled WGS sequence"/>
</dbReference>
<evidence type="ECO:0000313" key="3">
    <source>
        <dbReference type="Proteomes" id="UP000284002"/>
    </source>
</evidence>
<gene>
    <name evidence="2" type="ORF">BK662_12820</name>
</gene>
<evidence type="ECO:0008006" key="4">
    <source>
        <dbReference type="Google" id="ProtNLM"/>
    </source>
</evidence>
<comment type="caution">
    <text evidence="2">The sequence shown here is derived from an EMBL/GenBank/DDBJ whole genome shotgun (WGS) entry which is preliminary data.</text>
</comment>
<dbReference type="InterPro" id="IPR031709">
    <property type="entry name" value="PutAbiC"/>
</dbReference>
<keyword evidence="1" id="KW-0472">Membrane</keyword>
<feature type="transmembrane region" description="Helical" evidence="1">
    <location>
        <begin position="61"/>
        <end position="84"/>
    </location>
</feature>
<protein>
    <recommendedName>
        <fullName evidence="4">Phage abortive infection protein</fullName>
    </recommendedName>
</protein>
<dbReference type="Pfam" id="PF16872">
    <property type="entry name" value="putAbiC"/>
    <property type="match status" value="1"/>
</dbReference>
<dbReference type="AlphaFoldDB" id="A0A423HQX3"/>
<keyword evidence="1" id="KW-0812">Transmembrane</keyword>
<evidence type="ECO:0000256" key="1">
    <source>
        <dbReference type="SAM" id="Phobius"/>
    </source>
</evidence>
<dbReference type="RefSeq" id="WP_123358471.1">
    <property type="nucleotide sequence ID" value="NZ_MOBM01000017.1"/>
</dbReference>